<name>A0AAU7DXF3_9MICO</name>
<protein>
    <submittedName>
        <fullName evidence="8">PTS glucose transporter subunit IIA</fullName>
    </submittedName>
</protein>
<evidence type="ECO:0000256" key="1">
    <source>
        <dbReference type="ARBA" id="ARBA00004496"/>
    </source>
</evidence>
<dbReference type="PANTHER" id="PTHR45008:SF1">
    <property type="entry name" value="PTS SYSTEM GLUCOSE-SPECIFIC EIIA COMPONENT"/>
    <property type="match status" value="1"/>
</dbReference>
<keyword evidence="5" id="KW-0598">Phosphotransferase system</keyword>
<evidence type="ECO:0000256" key="3">
    <source>
        <dbReference type="ARBA" id="ARBA00022597"/>
    </source>
</evidence>
<feature type="domain" description="PTS EIIA type-1" evidence="7">
    <location>
        <begin position="23"/>
        <end position="129"/>
    </location>
</feature>
<accession>A0AAU7DXF3</accession>
<evidence type="ECO:0000256" key="6">
    <source>
        <dbReference type="ARBA" id="ARBA00022777"/>
    </source>
</evidence>
<keyword evidence="3 8" id="KW-0762">Sugar transport</keyword>
<dbReference type="PANTHER" id="PTHR45008">
    <property type="entry name" value="PTS SYSTEM GLUCOSE-SPECIFIC EIIA COMPONENT"/>
    <property type="match status" value="1"/>
</dbReference>
<keyword evidence="4" id="KW-0808">Transferase</keyword>
<dbReference type="GO" id="GO:0005737">
    <property type="term" value="C:cytoplasm"/>
    <property type="evidence" value="ECO:0007669"/>
    <property type="project" value="UniProtKB-SubCell"/>
</dbReference>
<proteinExistence type="predicted"/>
<dbReference type="GO" id="GO:0016301">
    <property type="term" value="F:kinase activity"/>
    <property type="evidence" value="ECO:0007669"/>
    <property type="project" value="UniProtKB-KW"/>
</dbReference>
<dbReference type="InterPro" id="IPR011055">
    <property type="entry name" value="Dup_hybrid_motif"/>
</dbReference>
<dbReference type="AlphaFoldDB" id="A0AAU7DXF3"/>
<dbReference type="SUPFAM" id="SSF51261">
    <property type="entry name" value="Duplicated hybrid motif"/>
    <property type="match status" value="1"/>
</dbReference>
<keyword evidence="2" id="KW-0813">Transport</keyword>
<evidence type="ECO:0000256" key="2">
    <source>
        <dbReference type="ARBA" id="ARBA00022448"/>
    </source>
</evidence>
<dbReference type="EMBL" id="CP146203">
    <property type="protein sequence ID" value="XBH22394.1"/>
    <property type="molecule type" value="Genomic_DNA"/>
</dbReference>
<organism evidence="8">
    <name type="scientific">Jonesiaceae bacterium BS-20</name>
    <dbReference type="NCBI Taxonomy" id="3120821"/>
    <lineage>
        <taxon>Bacteria</taxon>
        <taxon>Bacillati</taxon>
        <taxon>Actinomycetota</taxon>
        <taxon>Actinomycetes</taxon>
        <taxon>Micrococcales</taxon>
        <taxon>Jonesiaceae</taxon>
    </lineage>
</organism>
<evidence type="ECO:0000313" key="8">
    <source>
        <dbReference type="EMBL" id="XBH22394.1"/>
    </source>
</evidence>
<evidence type="ECO:0000256" key="5">
    <source>
        <dbReference type="ARBA" id="ARBA00022683"/>
    </source>
</evidence>
<dbReference type="Pfam" id="PF00358">
    <property type="entry name" value="PTS_EIIA_1"/>
    <property type="match status" value="1"/>
</dbReference>
<sequence length="156" mass="16189">MQRELTIAAPFHGTAAAIGLVPDPVFSAQMVGPGLALVPHVSGGNQTVCAPVTGVIGALFPHAFAIETDQGVGVLVHLGIDTVALNGQGFELLVSSGQFVTEGQPLIIWNPEYVGAQGKSVICPIVLVQQDAASLEMRVVPGQEVTQGQALVTWRE</sequence>
<comment type="subcellular location">
    <subcellularLocation>
        <location evidence="1">Cytoplasm</location>
    </subcellularLocation>
</comment>
<gene>
    <name evidence="8" type="ORF">V5R04_04005</name>
</gene>
<dbReference type="InterPro" id="IPR001127">
    <property type="entry name" value="PTS_EIIA_1_perm"/>
</dbReference>
<evidence type="ECO:0000259" key="7">
    <source>
        <dbReference type="PROSITE" id="PS51093"/>
    </source>
</evidence>
<dbReference type="PROSITE" id="PS00371">
    <property type="entry name" value="PTS_EIIA_TYPE_1_HIS"/>
    <property type="match status" value="1"/>
</dbReference>
<dbReference type="Gene3D" id="2.70.70.10">
    <property type="entry name" value="Glucose Permease (Domain IIA)"/>
    <property type="match status" value="1"/>
</dbReference>
<reference evidence="8" key="1">
    <citation type="submission" date="2024-02" db="EMBL/GenBank/DDBJ databases">
        <title>Tomenella chthoni gen. nov. sp. nov., a member of the family Jonesiaceae isolated from bat guano.</title>
        <authorList>
            <person name="Miller S.L."/>
            <person name="King J."/>
            <person name="Sankaranarayanan K."/>
            <person name="Lawson P.A."/>
        </authorList>
    </citation>
    <scope>NUCLEOTIDE SEQUENCE</scope>
    <source>
        <strain evidence="8">BS-20</strain>
    </source>
</reference>
<evidence type="ECO:0000256" key="4">
    <source>
        <dbReference type="ARBA" id="ARBA00022679"/>
    </source>
</evidence>
<dbReference type="GO" id="GO:0009401">
    <property type="term" value="P:phosphoenolpyruvate-dependent sugar phosphotransferase system"/>
    <property type="evidence" value="ECO:0007669"/>
    <property type="project" value="UniProtKB-KW"/>
</dbReference>
<dbReference type="NCBIfam" id="TIGR00830">
    <property type="entry name" value="PTBA"/>
    <property type="match status" value="1"/>
</dbReference>
<dbReference type="InterPro" id="IPR050890">
    <property type="entry name" value="PTS_EIIA_component"/>
</dbReference>
<dbReference type="PROSITE" id="PS51093">
    <property type="entry name" value="PTS_EIIA_TYPE_1"/>
    <property type="match status" value="1"/>
</dbReference>
<keyword evidence="6" id="KW-0418">Kinase</keyword>